<evidence type="ECO:0000256" key="15">
    <source>
        <dbReference type="PIRSR" id="PIRSR006105-2"/>
    </source>
</evidence>
<feature type="binding site" description="axial binding residue" evidence="15">
    <location>
        <position position="128"/>
    </location>
    <ligand>
        <name>heme c</name>
        <dbReference type="ChEBI" id="CHEBI:61717"/>
        <label>2</label>
    </ligand>
    <ligandPart>
        <name>Fe</name>
        <dbReference type="ChEBI" id="CHEBI:18248"/>
    </ligandPart>
</feature>
<evidence type="ECO:0000256" key="16">
    <source>
        <dbReference type="SAM" id="MobiDB-lite"/>
    </source>
</evidence>
<keyword evidence="7 15" id="KW-0479">Metal-binding</keyword>
<evidence type="ECO:0000256" key="4">
    <source>
        <dbReference type="ARBA" id="ARBA00013773"/>
    </source>
</evidence>
<comment type="subunit">
    <text evidence="13">Component of the periplasmic nitrate reductase NapAB complex composed of NapA and NapB.</text>
</comment>
<evidence type="ECO:0000256" key="13">
    <source>
        <dbReference type="PIRNR" id="PIRNR006105"/>
    </source>
</evidence>
<keyword evidence="11 15" id="KW-0408">Iron</keyword>
<evidence type="ECO:0000256" key="12">
    <source>
        <dbReference type="ARBA" id="ARBA00031832"/>
    </source>
</evidence>
<evidence type="ECO:0000256" key="3">
    <source>
        <dbReference type="ARBA" id="ARBA00007368"/>
    </source>
</evidence>
<dbReference type="GO" id="GO:0046872">
    <property type="term" value="F:metal ion binding"/>
    <property type="evidence" value="ECO:0007669"/>
    <property type="project" value="UniProtKB-KW"/>
</dbReference>
<evidence type="ECO:0000256" key="9">
    <source>
        <dbReference type="ARBA" id="ARBA00022764"/>
    </source>
</evidence>
<dbReference type="Proteomes" id="UP000295830">
    <property type="component" value="Unassembled WGS sequence"/>
</dbReference>
<dbReference type="GO" id="GO:0042597">
    <property type="term" value="C:periplasmic space"/>
    <property type="evidence" value="ECO:0007669"/>
    <property type="project" value="UniProtKB-SubCell"/>
</dbReference>
<gene>
    <name evidence="17" type="ORF">DES49_0951</name>
</gene>
<evidence type="ECO:0000256" key="7">
    <source>
        <dbReference type="ARBA" id="ARBA00022723"/>
    </source>
</evidence>
<comment type="similarity">
    <text evidence="3 13">Belongs to the NapB family.</text>
</comment>
<keyword evidence="9 13" id="KW-0574">Periplasm</keyword>
<comment type="function">
    <text evidence="1">Electron transfer subunit of the periplasmic nitrate reductase complex NapAB. Receives electrons from the membrane-anchored tetraheme c-type NapC protein and transfers these to NapA subunit, thus allowing electron flow between membrane and periplasm. Essential for periplasmic nitrate reduction with nitrate as the terminal electron acceptor.</text>
</comment>
<name>A0A4R7JXE8_9GAMM</name>
<feature type="binding site" description="covalent" evidence="14">
    <location>
        <position position="84"/>
    </location>
    <ligand>
        <name>heme c</name>
        <dbReference type="ChEBI" id="CHEBI:61717"/>
        <label>1</label>
    </ligand>
</feature>
<evidence type="ECO:0000256" key="11">
    <source>
        <dbReference type="ARBA" id="ARBA00023004"/>
    </source>
</evidence>
<dbReference type="InterPro" id="IPR036280">
    <property type="entry name" value="Multihaem_cyt_sf"/>
</dbReference>
<evidence type="ECO:0000256" key="5">
    <source>
        <dbReference type="ARBA" id="ARBA00022448"/>
    </source>
</evidence>
<feature type="region of interest" description="Disordered" evidence="16">
    <location>
        <begin position="24"/>
        <end position="69"/>
    </location>
</feature>
<dbReference type="PANTHER" id="PTHR38604:SF1">
    <property type="entry name" value="PERIPLASMIC NITRATE REDUCTASE, ELECTRON TRANSFER SUBUNIT"/>
    <property type="match status" value="1"/>
</dbReference>
<feature type="binding site" description="axial binding residue" evidence="15">
    <location>
        <position position="70"/>
    </location>
    <ligand>
        <name>heme c</name>
        <dbReference type="ChEBI" id="CHEBI:61717"/>
        <label>1</label>
    </ligand>
    <ligandPart>
        <name>Fe</name>
        <dbReference type="ChEBI" id="CHEBI:18248"/>
    </ligandPart>
</feature>
<dbReference type="PIRSF" id="PIRSF006105">
    <property type="entry name" value="NapB"/>
    <property type="match status" value="1"/>
</dbReference>
<keyword evidence="8" id="KW-0732">Signal</keyword>
<evidence type="ECO:0000313" key="17">
    <source>
        <dbReference type="EMBL" id="TDT43141.1"/>
    </source>
</evidence>
<sequence length="158" mass="17617">MKSFIASIVILVTAVLGMAVASEISDPPRPEGVRGAAFSETPEAPPIAGVTERRGRMERNYPEQPPVIPHKVEGYQLDKRFNRCLDCHSRNASPESGAPMVSVTHFMDRDKQVLAAVSPDRYFCTQCHVPQTDAEPLVENQFRTVDEVLRDLADQRKQ</sequence>
<dbReference type="GO" id="GO:0009061">
    <property type="term" value="P:anaerobic respiration"/>
    <property type="evidence" value="ECO:0007669"/>
    <property type="project" value="InterPro"/>
</dbReference>
<comment type="caution">
    <text evidence="17">The sequence shown here is derived from an EMBL/GenBank/DDBJ whole genome shotgun (WGS) entry which is preliminary data.</text>
</comment>
<evidence type="ECO:0000256" key="10">
    <source>
        <dbReference type="ARBA" id="ARBA00022982"/>
    </source>
</evidence>
<dbReference type="AlphaFoldDB" id="A0A4R7JXE8"/>
<feature type="binding site" description="covalent" evidence="14">
    <location>
        <position position="87"/>
    </location>
    <ligand>
        <name>heme c</name>
        <dbReference type="ChEBI" id="CHEBI:61717"/>
        <label>1</label>
    </ligand>
</feature>
<organism evidence="17 18">
    <name type="scientific">Halospina denitrificans</name>
    <dbReference type="NCBI Taxonomy" id="332522"/>
    <lineage>
        <taxon>Bacteria</taxon>
        <taxon>Pseudomonadati</taxon>
        <taxon>Pseudomonadota</taxon>
        <taxon>Gammaproteobacteria</taxon>
        <taxon>Halospina</taxon>
    </lineage>
</organism>
<feature type="binding site" description="covalent" evidence="14">
    <location>
        <position position="127"/>
    </location>
    <ligand>
        <name>heme c</name>
        <dbReference type="ChEBI" id="CHEBI:61717"/>
        <label>2</label>
    </ligand>
</feature>
<keyword evidence="5 13" id="KW-0813">Transport</keyword>
<evidence type="ECO:0000256" key="6">
    <source>
        <dbReference type="ARBA" id="ARBA00022617"/>
    </source>
</evidence>
<feature type="binding site" description="covalent" evidence="14">
    <location>
        <position position="124"/>
    </location>
    <ligand>
        <name>heme c</name>
        <dbReference type="ChEBI" id="CHEBI:61717"/>
        <label>2</label>
    </ligand>
</feature>
<accession>A0A4R7JXE8</accession>
<evidence type="ECO:0000256" key="14">
    <source>
        <dbReference type="PIRSR" id="PIRSR006105-1"/>
    </source>
</evidence>
<dbReference type="SUPFAM" id="SSF48695">
    <property type="entry name" value="Multiheme cytochromes"/>
    <property type="match status" value="1"/>
</dbReference>
<keyword evidence="6 14" id="KW-0349">Heme</keyword>
<keyword evidence="18" id="KW-1185">Reference proteome</keyword>
<feature type="binding site" description="axial binding residue" evidence="15">
    <location>
        <position position="88"/>
    </location>
    <ligand>
        <name>heme c</name>
        <dbReference type="ChEBI" id="CHEBI:61717"/>
        <label>1</label>
    </ligand>
    <ligandPart>
        <name>Fe</name>
        <dbReference type="ChEBI" id="CHEBI:18248"/>
    </ligandPart>
</feature>
<dbReference type="FunFam" id="1.10.1130.10:FF:000001">
    <property type="entry name" value="Periplasmic nitrate reductase, electron transfer subunit"/>
    <property type="match status" value="1"/>
</dbReference>
<dbReference type="Gene3D" id="1.10.1130.10">
    <property type="entry name" value="Flavocytochrome C3, Chain A"/>
    <property type="match status" value="1"/>
</dbReference>
<dbReference type="Pfam" id="PF03892">
    <property type="entry name" value="NapB"/>
    <property type="match status" value="1"/>
</dbReference>
<evidence type="ECO:0000256" key="8">
    <source>
        <dbReference type="ARBA" id="ARBA00022729"/>
    </source>
</evidence>
<protein>
    <recommendedName>
        <fullName evidence="4 13">Periplasmic nitrate reductase, electron transfer subunit</fullName>
    </recommendedName>
    <alternativeName>
        <fullName evidence="12 13">Diheme cytochrome c NapB</fullName>
    </alternativeName>
</protein>
<evidence type="ECO:0000313" key="18">
    <source>
        <dbReference type="Proteomes" id="UP000295830"/>
    </source>
</evidence>
<dbReference type="EMBL" id="SOAX01000002">
    <property type="protein sequence ID" value="TDT43141.1"/>
    <property type="molecule type" value="Genomic_DNA"/>
</dbReference>
<keyword evidence="10 13" id="KW-0249">Electron transport</keyword>
<feature type="compositionally biased region" description="Basic and acidic residues" evidence="16">
    <location>
        <begin position="51"/>
        <end position="61"/>
    </location>
</feature>
<comment type="PTM">
    <text evidence="14">Binds 2 heme C groups per subunit.</text>
</comment>
<proteinExistence type="inferred from homology"/>
<dbReference type="PANTHER" id="PTHR38604">
    <property type="entry name" value="PERIPLASMIC NITRATE REDUCTASE, ELECTRON TRANSFER SUBUNIT"/>
    <property type="match status" value="1"/>
</dbReference>
<dbReference type="OrthoDB" id="13290at2"/>
<evidence type="ECO:0000256" key="1">
    <source>
        <dbReference type="ARBA" id="ARBA00002599"/>
    </source>
</evidence>
<reference evidence="17 18" key="1">
    <citation type="submission" date="2019-03" db="EMBL/GenBank/DDBJ databases">
        <title>Genomic Encyclopedia of Type Strains, Phase IV (KMG-IV): sequencing the most valuable type-strain genomes for metagenomic binning, comparative biology and taxonomic classification.</title>
        <authorList>
            <person name="Goeker M."/>
        </authorList>
    </citation>
    <scope>NUCLEOTIDE SEQUENCE [LARGE SCALE GENOMIC DNA]</scope>
    <source>
        <strain evidence="17 18">DSM 15505</strain>
    </source>
</reference>
<evidence type="ECO:0000256" key="2">
    <source>
        <dbReference type="ARBA" id="ARBA00004418"/>
    </source>
</evidence>
<dbReference type="RefSeq" id="WP_133735229.1">
    <property type="nucleotide sequence ID" value="NZ_SOAX01000002.1"/>
</dbReference>
<feature type="binding site" description="axial binding residue" evidence="15">
    <location>
        <position position="105"/>
    </location>
    <ligand>
        <name>heme c</name>
        <dbReference type="ChEBI" id="CHEBI:61717"/>
        <label>2</label>
    </ligand>
    <ligandPart>
        <name>Fe</name>
        <dbReference type="ChEBI" id="CHEBI:18248"/>
    </ligandPart>
</feature>
<dbReference type="InterPro" id="IPR005591">
    <property type="entry name" value="NapB"/>
</dbReference>
<comment type="subcellular location">
    <subcellularLocation>
        <location evidence="2 13">Periplasm</location>
    </subcellularLocation>
</comment>